<dbReference type="RefSeq" id="WP_130341983.1">
    <property type="nucleotide sequence ID" value="NZ_SGWQ01000001.1"/>
</dbReference>
<feature type="domain" description="Putative zinc-finger" evidence="4">
    <location>
        <begin position="19"/>
        <end position="46"/>
    </location>
</feature>
<accession>A0A4Q7L7F1</accession>
<evidence type="ECO:0000313" key="6">
    <source>
        <dbReference type="Proteomes" id="UP000294257"/>
    </source>
</evidence>
<dbReference type="EMBL" id="SGWQ01000001">
    <property type="protein sequence ID" value="RZS44282.1"/>
    <property type="molecule type" value="Genomic_DNA"/>
</dbReference>
<evidence type="ECO:0000256" key="3">
    <source>
        <dbReference type="SAM" id="MobiDB-lite"/>
    </source>
</evidence>
<feature type="region of interest" description="Disordered" evidence="3">
    <location>
        <begin position="112"/>
        <end position="136"/>
    </location>
</feature>
<name>A0A4Q7L7F1_9PSEU</name>
<gene>
    <name evidence="5" type="ORF">EV193_101157</name>
</gene>
<evidence type="ECO:0000256" key="2">
    <source>
        <dbReference type="ARBA" id="ARBA00023163"/>
    </source>
</evidence>
<evidence type="ECO:0000259" key="4">
    <source>
        <dbReference type="Pfam" id="PF13490"/>
    </source>
</evidence>
<keyword evidence="2" id="KW-0804">Transcription</keyword>
<evidence type="ECO:0000313" key="5">
    <source>
        <dbReference type="EMBL" id="RZS44282.1"/>
    </source>
</evidence>
<dbReference type="InterPro" id="IPR041916">
    <property type="entry name" value="Anti_sigma_zinc_sf"/>
</dbReference>
<reference evidence="5 6" key="1">
    <citation type="submission" date="2019-02" db="EMBL/GenBank/DDBJ databases">
        <title>Genomic Encyclopedia of Type Strains, Phase IV (KMG-IV): sequencing the most valuable type-strain genomes for metagenomic binning, comparative biology and taxonomic classification.</title>
        <authorList>
            <person name="Goeker M."/>
        </authorList>
    </citation>
    <scope>NUCLEOTIDE SEQUENCE [LARGE SCALE GENOMIC DNA]</scope>
    <source>
        <strain evidence="5 6">DSM 101727</strain>
    </source>
</reference>
<dbReference type="OrthoDB" id="4775043at2"/>
<dbReference type="Proteomes" id="UP000294257">
    <property type="component" value="Unassembled WGS sequence"/>
</dbReference>
<proteinExistence type="predicted"/>
<organism evidence="5 6">
    <name type="scientific">Herbihabitans rhizosphaerae</name>
    <dbReference type="NCBI Taxonomy" id="1872711"/>
    <lineage>
        <taxon>Bacteria</taxon>
        <taxon>Bacillati</taxon>
        <taxon>Actinomycetota</taxon>
        <taxon>Actinomycetes</taxon>
        <taxon>Pseudonocardiales</taxon>
        <taxon>Pseudonocardiaceae</taxon>
        <taxon>Herbihabitans</taxon>
    </lineage>
</organism>
<evidence type="ECO:0000256" key="1">
    <source>
        <dbReference type="ARBA" id="ARBA00023015"/>
    </source>
</evidence>
<feature type="region of interest" description="Disordered" evidence="3">
    <location>
        <begin position="166"/>
        <end position="213"/>
    </location>
</feature>
<keyword evidence="6" id="KW-1185">Reference proteome</keyword>
<feature type="compositionally biased region" description="Low complexity" evidence="3">
    <location>
        <begin position="201"/>
        <end position="213"/>
    </location>
</feature>
<protein>
    <submittedName>
        <fullName evidence="5">Putative zinc finger protein</fullName>
    </submittedName>
</protein>
<keyword evidence="1" id="KW-0805">Transcription regulation</keyword>
<comment type="caution">
    <text evidence="5">The sequence shown here is derived from an EMBL/GenBank/DDBJ whole genome shotgun (WGS) entry which is preliminary data.</text>
</comment>
<dbReference type="AlphaFoldDB" id="A0A4Q7L7F1"/>
<sequence>MTELRGWSFSEQHLLPDAVVAFVDGELSATVTERVATHAARCPACAAEIKAQRTARSAVRSADAPSLPAGLLANLRAIPQSCDLPSSPDGLAMTADGQMVVVQRPDRAAALAKDAPLGTSAPLGSSPKLGEGSTVLGRAGGMGRRAGAGVVVSGLMIGALALALPGSGEEPQEQGRPAITGDLNARFGGHQQSPAPPAPTSSPALVPAVPAGR</sequence>
<dbReference type="Pfam" id="PF13490">
    <property type="entry name" value="zf-HC2"/>
    <property type="match status" value="1"/>
</dbReference>
<dbReference type="InterPro" id="IPR027383">
    <property type="entry name" value="Znf_put"/>
</dbReference>
<dbReference type="Gene3D" id="1.10.10.1320">
    <property type="entry name" value="Anti-sigma factor, zinc-finger domain"/>
    <property type="match status" value="1"/>
</dbReference>